<keyword evidence="3" id="KW-1185">Reference proteome</keyword>
<evidence type="ECO:0000313" key="3">
    <source>
        <dbReference type="Proteomes" id="UP000269883"/>
    </source>
</evidence>
<reference evidence="2 3" key="1">
    <citation type="journal article" date="2018" name="Sci. Adv.">
        <title>Multi-heme cytochromes provide a pathway for survival in energy-limited environments.</title>
        <authorList>
            <person name="Deng X."/>
            <person name="Dohmae N."/>
            <person name="Nealson K.H."/>
            <person name="Hashimoto K."/>
            <person name="Okamoto A."/>
        </authorList>
    </citation>
    <scope>NUCLEOTIDE SEQUENCE [LARGE SCALE GENOMIC DNA]</scope>
    <source>
        <strain evidence="2 3">IS5</strain>
    </source>
</reference>
<dbReference type="PANTHER" id="PTHR37326">
    <property type="entry name" value="BLL3975 PROTEIN"/>
    <property type="match status" value="1"/>
</dbReference>
<dbReference type="SUPFAM" id="SSF53187">
    <property type="entry name" value="Zn-dependent exopeptidases"/>
    <property type="match status" value="1"/>
</dbReference>
<protein>
    <recommendedName>
        <fullName evidence="1">D,L-carboxypeptidase peptidase domain-containing protein</fullName>
    </recommendedName>
</protein>
<accession>A0A2Z6B1T3</accession>
<dbReference type="InterPro" id="IPR031489">
    <property type="entry name" value="Peptidase_M99"/>
</dbReference>
<dbReference type="Gene3D" id="3.40.630.10">
    <property type="entry name" value="Zn peptidases"/>
    <property type="match status" value="1"/>
</dbReference>
<dbReference type="EMBL" id="AP017378">
    <property type="protein sequence ID" value="BBD09479.1"/>
    <property type="molecule type" value="Genomic_DNA"/>
</dbReference>
<evidence type="ECO:0000259" key="1">
    <source>
        <dbReference type="Pfam" id="PF17033"/>
    </source>
</evidence>
<proteinExistence type="predicted"/>
<dbReference type="KEGG" id="dfl:DFE_2753"/>
<gene>
    <name evidence="2" type="ORF">DFE_2753</name>
</gene>
<dbReference type="Proteomes" id="UP000269883">
    <property type="component" value="Chromosome"/>
</dbReference>
<dbReference type="AlphaFoldDB" id="A0A2Z6B1T3"/>
<name>A0A2Z6B1T3_9BACT</name>
<feature type="domain" description="D,L-carboxypeptidase peptidase" evidence="1">
    <location>
        <begin position="39"/>
        <end position="255"/>
    </location>
</feature>
<dbReference type="Pfam" id="PF17033">
    <property type="entry name" value="Peptidase_M99"/>
    <property type="match status" value="1"/>
</dbReference>
<sequence length="574" mass="62899">MAALVVSTVAFAGDAPRRHTFFSGTQYPLTVHFIQGTEPGPTVMVQGGIQGDEVSGYLTAQILTHAEVIRGNLIVIPRANVPTVLAGKREINVDLNRRFDQDYNTFYEDRLARVIRFLLKRSDAFVHLHEGSGFYHPTYVDGLRNPRRYGQSIIIDTPVFEGRINLAQVATSVLGQLNHSIVPAYQFKLFNTNTFANNTTHPEQRKSLTFHALSSAGIPALAIEVSKNIRQLGWKVLQQLRATVLTLEQYGVELRLPEFTEQEVDRYARTASRLRVNGLPVIPGKDLTLPLAPGGTVAVTVEDAGDSTFDPVPAVFASDRPDLNMVSAPRLALSRFGRLDVRADGTRVSRVNVAWQGQWQDKAPTPGTPVAKGAAPLFACWLNGKLRFVPADGVLEAVQGDQLVLEGVWGSRKDQEEVLNFKGYVSQPRRNDGQDAGQEIVLDSGAFIGRYVKAAKDGSSWLCRVVRETPGEPKTQFKVRFVPRSVSALGLLGEDGDRIIVPWTGEGRYVLPAGTYTLEGLWSNGPKDKVLATNESRPLPWGGGVTVAPGLETTITLRQATTFRPIGRMTLAAQ</sequence>
<dbReference type="InterPro" id="IPR053138">
    <property type="entry name" value="N-alpha-Ac-DABA_deacetylase"/>
</dbReference>
<evidence type="ECO:0000313" key="2">
    <source>
        <dbReference type="EMBL" id="BBD09479.1"/>
    </source>
</evidence>
<dbReference type="PANTHER" id="PTHR37326:SF1">
    <property type="entry name" value="BLL3975 PROTEIN"/>
    <property type="match status" value="1"/>
</dbReference>
<organism evidence="2 3">
    <name type="scientific">Desulfovibrio ferrophilus</name>
    <dbReference type="NCBI Taxonomy" id="241368"/>
    <lineage>
        <taxon>Bacteria</taxon>
        <taxon>Pseudomonadati</taxon>
        <taxon>Thermodesulfobacteriota</taxon>
        <taxon>Desulfovibrionia</taxon>
        <taxon>Desulfovibrionales</taxon>
        <taxon>Desulfovibrionaceae</taxon>
        <taxon>Desulfovibrio</taxon>
    </lineage>
</organism>